<evidence type="ECO:0000256" key="11">
    <source>
        <dbReference type="ARBA" id="ARBA00023136"/>
    </source>
</evidence>
<dbReference type="PhylomeDB" id="A0A060T6R0"/>
<dbReference type="AlphaFoldDB" id="A0A060T6R0"/>
<evidence type="ECO:0000256" key="17">
    <source>
        <dbReference type="ARBA" id="ARBA00073438"/>
    </source>
</evidence>
<dbReference type="GO" id="GO:0004092">
    <property type="term" value="F:carnitine O-acetyltransferase activity"/>
    <property type="evidence" value="ECO:0007669"/>
    <property type="project" value="UniProtKB-EC"/>
</dbReference>
<dbReference type="GO" id="GO:0005743">
    <property type="term" value="C:mitochondrial inner membrane"/>
    <property type="evidence" value="ECO:0007669"/>
    <property type="project" value="UniProtKB-SubCell"/>
</dbReference>
<accession>A0A060T6R0</accession>
<dbReference type="PANTHER" id="PTHR22589:SF103">
    <property type="entry name" value="CARNITINE O-ACETYL-TRANSFERASE, ISOFORM A-RELATED"/>
    <property type="match status" value="1"/>
</dbReference>
<comment type="subcellular location">
    <subcellularLocation>
        <location evidence="2">Mitochondrion inner membrane</location>
        <topology evidence="2">Peripheral membrane protein</topology>
        <orientation evidence="2">Matrix side</orientation>
    </subcellularLocation>
    <subcellularLocation>
        <location evidence="1">Peroxisome</location>
    </subcellularLocation>
</comment>
<evidence type="ECO:0000256" key="4">
    <source>
        <dbReference type="ARBA" id="ARBA00022448"/>
    </source>
</evidence>
<dbReference type="Gene3D" id="3.30.559.70">
    <property type="entry name" value="Choline/Carnitine o-acyltransferase, domain 2"/>
    <property type="match status" value="1"/>
</dbReference>
<evidence type="ECO:0000256" key="10">
    <source>
        <dbReference type="ARBA" id="ARBA00023128"/>
    </source>
</evidence>
<evidence type="ECO:0000256" key="9">
    <source>
        <dbReference type="ARBA" id="ARBA00023098"/>
    </source>
</evidence>
<evidence type="ECO:0000256" key="5">
    <source>
        <dbReference type="ARBA" id="ARBA00022679"/>
    </source>
</evidence>
<reference evidence="21" key="1">
    <citation type="submission" date="2014-02" db="EMBL/GenBank/DDBJ databases">
        <authorList>
            <person name="Genoscope - CEA"/>
        </authorList>
    </citation>
    <scope>NUCLEOTIDE SEQUENCE</scope>
    <source>
        <strain evidence="21">LS3</strain>
    </source>
</reference>
<dbReference type="EMBL" id="HG937693">
    <property type="protein sequence ID" value="CDP34582.1"/>
    <property type="molecule type" value="Genomic_DNA"/>
</dbReference>
<comment type="function">
    <text evidence="15">Carnitine acetylase is specific for short chain fatty acids. Carnitine acetylase seems to affect the flux through the pyruvate dehydrogenase complex. It may be involved as well in the transport of acetyl-CoA into mitochondria.</text>
</comment>
<evidence type="ECO:0000256" key="2">
    <source>
        <dbReference type="ARBA" id="ARBA00004443"/>
    </source>
</evidence>
<proteinExistence type="inferred from homology"/>
<keyword evidence="8" id="KW-0809">Transit peptide</keyword>
<reference evidence="21" key="2">
    <citation type="submission" date="2014-06" db="EMBL/GenBank/DDBJ databases">
        <title>The complete genome of Blastobotrys (Arxula) adeninivorans LS3 - a yeast of biotechnological interest.</title>
        <authorList>
            <person name="Kunze G."/>
            <person name="Gaillardin C."/>
            <person name="Czernicka M."/>
            <person name="Durrens P."/>
            <person name="Martin T."/>
            <person name="Boer E."/>
            <person name="Gabaldon T."/>
            <person name="Cruz J."/>
            <person name="Talla E."/>
            <person name="Marck C."/>
            <person name="Goffeau A."/>
            <person name="Barbe V."/>
            <person name="Baret P."/>
            <person name="Baronian K."/>
            <person name="Beier S."/>
            <person name="Bleykasten C."/>
            <person name="Bode R."/>
            <person name="Casaregola S."/>
            <person name="Despons L."/>
            <person name="Fairhead C."/>
            <person name="Giersberg M."/>
            <person name="Gierski P."/>
            <person name="Hahnel U."/>
            <person name="Hartmann A."/>
            <person name="Jankowska D."/>
            <person name="Jubin C."/>
            <person name="Jung P."/>
            <person name="Lafontaine I."/>
            <person name="Leh-Louis V."/>
            <person name="Lemaire M."/>
            <person name="Marcet-Houben M."/>
            <person name="Mascher M."/>
            <person name="Morel G."/>
            <person name="Richard G.-F."/>
            <person name="Riechen J."/>
            <person name="Sacerdot C."/>
            <person name="Sarkar A."/>
            <person name="Savel G."/>
            <person name="Schacherer J."/>
            <person name="Sherman D."/>
            <person name="Straub M.-L."/>
            <person name="Stein N."/>
            <person name="Thierry A."/>
            <person name="Trautwein-Schult A."/>
            <person name="Westhof E."/>
            <person name="Worch S."/>
            <person name="Dujon B."/>
            <person name="Souciet J.-L."/>
            <person name="Wincker P."/>
            <person name="Scholz U."/>
            <person name="Neuveglise N."/>
        </authorList>
    </citation>
    <scope>NUCLEOTIDE SEQUENCE</scope>
    <source>
        <strain evidence="21">LS3</strain>
    </source>
</reference>
<protein>
    <recommendedName>
        <fullName evidence="17">Carnitine O-acetyltransferase, mitochondrial</fullName>
        <ecNumber evidence="16">2.3.1.7</ecNumber>
    </recommendedName>
</protein>
<keyword evidence="7" id="KW-0276">Fatty acid metabolism</keyword>
<dbReference type="GO" id="GO:0006631">
    <property type="term" value="P:fatty acid metabolic process"/>
    <property type="evidence" value="ECO:0007669"/>
    <property type="project" value="UniProtKB-KW"/>
</dbReference>
<evidence type="ECO:0000256" key="18">
    <source>
        <dbReference type="PIRSR" id="PIRSR600542-1"/>
    </source>
</evidence>
<evidence type="ECO:0000256" key="14">
    <source>
        <dbReference type="ARBA" id="ARBA00052702"/>
    </source>
</evidence>
<evidence type="ECO:0000256" key="15">
    <source>
        <dbReference type="ARBA" id="ARBA00053195"/>
    </source>
</evidence>
<organism evidence="21">
    <name type="scientific">Blastobotrys adeninivorans</name>
    <name type="common">Yeast</name>
    <name type="synonym">Arxula adeninivorans</name>
    <dbReference type="NCBI Taxonomy" id="409370"/>
    <lineage>
        <taxon>Eukaryota</taxon>
        <taxon>Fungi</taxon>
        <taxon>Dikarya</taxon>
        <taxon>Ascomycota</taxon>
        <taxon>Saccharomycotina</taxon>
        <taxon>Dipodascomycetes</taxon>
        <taxon>Dipodascales</taxon>
        <taxon>Trichomonascaceae</taxon>
        <taxon>Blastobotrys</taxon>
    </lineage>
</organism>
<evidence type="ECO:0000256" key="6">
    <source>
        <dbReference type="ARBA" id="ARBA00022792"/>
    </source>
</evidence>
<evidence type="ECO:0000256" key="1">
    <source>
        <dbReference type="ARBA" id="ARBA00004275"/>
    </source>
</evidence>
<evidence type="ECO:0000259" key="20">
    <source>
        <dbReference type="Pfam" id="PF00755"/>
    </source>
</evidence>
<dbReference type="GO" id="GO:0005777">
    <property type="term" value="C:peroxisome"/>
    <property type="evidence" value="ECO:0007669"/>
    <property type="project" value="UniProtKB-SubCell"/>
</dbReference>
<evidence type="ECO:0000256" key="19">
    <source>
        <dbReference type="RuleBase" id="RU003801"/>
    </source>
</evidence>
<keyword evidence="4" id="KW-0813">Transport</keyword>
<evidence type="ECO:0000256" key="8">
    <source>
        <dbReference type="ARBA" id="ARBA00022946"/>
    </source>
</evidence>
<evidence type="ECO:0000256" key="7">
    <source>
        <dbReference type="ARBA" id="ARBA00022832"/>
    </source>
</evidence>
<feature type="domain" description="Choline/carnitine acyltransferase" evidence="20">
    <location>
        <begin position="47"/>
        <end position="596"/>
    </location>
</feature>
<keyword evidence="9" id="KW-0443">Lipid metabolism</keyword>
<comment type="similarity">
    <text evidence="3 19">Belongs to the carnitine/choline acetyltransferase family.</text>
</comment>
<sequence length="618" mass="69649">MLSRMSRTAVKTPVSRMGMIRLNSTHAYVEDKSQGPMLRYQNSLPRLPVPSLEETAARYLRSVKAVATSDQYARTEQAVKKFLQSEGPALQKQLEARAADPNMKNWLAEWWNNGAYLDVRDPVVPYVSYFYSHKDDKLRKKPAARAASLTSVALTFKDQVDNKTLEPEYMKKNPICMDAYKYMFNTCRIPVQGGTDYPETYSAKDNQYIVAIRKNRFFKIYHDVNGQRLSAGDLEKQFEQVYQLADTRGPAIGALTSWNRDKWGAARTELLSAGNKEALKAIEAASFVVCLDDAAPVTREERAHQYWHGDGKNRFYDKPVQFIVNNNGTSGFMGEHSMMDGTQTHRLNDYTLDAIFNKKVEISNKETGSYGAPEEIKFNVNGRIEALIDEALADFDAEIGAHELAVFNYQGYGKGLMKKFKCSPDAYLQMIIQLAYYKMFGVSRPTYESAATRRFALGRTETCRSVSLESIDFVKTMEDPTASAKEKVEAARKAIAAHGKTINDASAGLGVDRHLFGLKKFVKAQDALPELYQDPMYSYSCSWYLSTSQLSSEYYNGYGWSQVIDPGFGCAYMINENNININIVSKKQGSEKLRFYLNEAADDMAAVFSSELSEAPKL</sequence>
<keyword evidence="6" id="KW-0999">Mitochondrion inner membrane</keyword>
<dbReference type="InterPro" id="IPR039551">
    <property type="entry name" value="Cho/carn_acyl_trans"/>
</dbReference>
<keyword evidence="13 19" id="KW-0012">Acyltransferase</keyword>
<dbReference type="PROSITE" id="PS00439">
    <property type="entry name" value="ACYLTRANSF_C_1"/>
    <property type="match status" value="1"/>
</dbReference>
<dbReference type="InterPro" id="IPR042231">
    <property type="entry name" value="Cho/carn_acyl_trans_2"/>
</dbReference>
<evidence type="ECO:0000256" key="16">
    <source>
        <dbReference type="ARBA" id="ARBA00066910"/>
    </source>
</evidence>
<dbReference type="FunFam" id="3.30.559.70:FF:000007">
    <property type="entry name" value="Carnitine O-acetyltransferase, mitochondrial"/>
    <property type="match status" value="1"/>
</dbReference>
<keyword evidence="10" id="KW-0496">Mitochondrion</keyword>
<dbReference type="SUPFAM" id="SSF52777">
    <property type="entry name" value="CoA-dependent acyltransferases"/>
    <property type="match status" value="2"/>
</dbReference>
<name>A0A060T6R0_BLAAD</name>
<dbReference type="Gene3D" id="3.30.559.10">
    <property type="entry name" value="Chloramphenicol acetyltransferase-like domain"/>
    <property type="match status" value="1"/>
</dbReference>
<dbReference type="GO" id="GO:0009437">
    <property type="term" value="P:carnitine metabolic process"/>
    <property type="evidence" value="ECO:0007669"/>
    <property type="project" value="TreeGrafter"/>
</dbReference>
<dbReference type="PROSITE" id="PS00440">
    <property type="entry name" value="ACYLTRANSF_C_2"/>
    <property type="match status" value="1"/>
</dbReference>
<dbReference type="InterPro" id="IPR000542">
    <property type="entry name" value="Carn_acyl_trans"/>
</dbReference>
<evidence type="ECO:0000256" key="3">
    <source>
        <dbReference type="ARBA" id="ARBA00005232"/>
    </source>
</evidence>
<keyword evidence="11" id="KW-0472">Membrane</keyword>
<feature type="active site" description="Proton acceptor" evidence="18">
    <location>
        <position position="336"/>
    </location>
</feature>
<dbReference type="InterPro" id="IPR023213">
    <property type="entry name" value="CAT-like_dom_sf"/>
</dbReference>
<comment type="catalytic activity">
    <reaction evidence="14">
        <text>(R)-carnitine + acetyl-CoA = O-acetyl-(R)-carnitine + CoA</text>
        <dbReference type="Rhea" id="RHEA:21136"/>
        <dbReference type="ChEBI" id="CHEBI:16347"/>
        <dbReference type="ChEBI" id="CHEBI:57287"/>
        <dbReference type="ChEBI" id="CHEBI:57288"/>
        <dbReference type="ChEBI" id="CHEBI:57589"/>
        <dbReference type="EC" id="2.3.1.7"/>
    </reaction>
</comment>
<evidence type="ECO:0000256" key="12">
    <source>
        <dbReference type="ARBA" id="ARBA00023140"/>
    </source>
</evidence>
<dbReference type="PANTHER" id="PTHR22589">
    <property type="entry name" value="CARNITINE O-ACYLTRANSFERASE"/>
    <property type="match status" value="1"/>
</dbReference>
<keyword evidence="12" id="KW-0576">Peroxisome</keyword>
<evidence type="ECO:0000256" key="13">
    <source>
        <dbReference type="ARBA" id="ARBA00023315"/>
    </source>
</evidence>
<evidence type="ECO:0000313" key="21">
    <source>
        <dbReference type="EMBL" id="CDP34582.1"/>
    </source>
</evidence>
<dbReference type="EC" id="2.3.1.7" evidence="16"/>
<gene>
    <name evidence="21" type="ORF">GNLVRS02_ARAD1C15774g</name>
</gene>
<dbReference type="Pfam" id="PF00755">
    <property type="entry name" value="Carn_acyltransf"/>
    <property type="match status" value="1"/>
</dbReference>
<keyword evidence="5 19" id="KW-0808">Transferase</keyword>